<dbReference type="FunFam" id="1.25.40.420:FF:000030">
    <property type="entry name" value="Uncharacterized protein"/>
    <property type="match status" value="1"/>
</dbReference>
<sequence>MSFSDVIFKVGGSEFRAHKIILAARSEVFKAMFQHATKEKSTNHVEIDDTEPEIFKELLRFIYTGRLTAATMEKMAVKLLVVADKYLLTELKAACERHLITLMSIENCLELLLLEDDYHHPAYGLREEAINFFRLHPAEVILTDGWKKAKKENLALLFDVQEVAFSSQPDNEFRFAK</sequence>
<proteinExistence type="predicted"/>
<protein>
    <recommendedName>
        <fullName evidence="1">BTB domain-containing protein</fullName>
    </recommendedName>
</protein>
<dbReference type="AlphaFoldDB" id="E9GQH9"/>
<dbReference type="GO" id="GO:0005737">
    <property type="term" value="C:cytoplasm"/>
    <property type="evidence" value="ECO:0000318"/>
    <property type="project" value="GO_Central"/>
</dbReference>
<dbReference type="SUPFAM" id="SSF54695">
    <property type="entry name" value="POZ domain"/>
    <property type="match status" value="1"/>
</dbReference>
<evidence type="ECO:0000259" key="1">
    <source>
        <dbReference type="PROSITE" id="PS50097"/>
    </source>
</evidence>
<dbReference type="GO" id="GO:0005634">
    <property type="term" value="C:nucleus"/>
    <property type="evidence" value="ECO:0000318"/>
    <property type="project" value="GO_Central"/>
</dbReference>
<dbReference type="InParanoid" id="E9GQH9"/>
<dbReference type="Pfam" id="PF00651">
    <property type="entry name" value="BTB"/>
    <property type="match status" value="1"/>
</dbReference>
<dbReference type="PANTHER" id="PTHR24413">
    <property type="entry name" value="SPECKLE-TYPE POZ PROTEIN"/>
    <property type="match status" value="1"/>
</dbReference>
<dbReference type="GO" id="GO:0031625">
    <property type="term" value="F:ubiquitin protein ligase binding"/>
    <property type="evidence" value="ECO:0000318"/>
    <property type="project" value="GO_Central"/>
</dbReference>
<name>E9GQH9_DAPPU</name>
<dbReference type="KEGG" id="dpx:DAPPUDRAFT_53438"/>
<keyword evidence="3" id="KW-1185">Reference proteome</keyword>
<dbReference type="GO" id="GO:0030162">
    <property type="term" value="P:regulation of proteolysis"/>
    <property type="evidence" value="ECO:0000318"/>
    <property type="project" value="GO_Central"/>
</dbReference>
<dbReference type="Gene3D" id="1.25.40.420">
    <property type="match status" value="1"/>
</dbReference>
<organism evidence="2 3">
    <name type="scientific">Daphnia pulex</name>
    <name type="common">Water flea</name>
    <dbReference type="NCBI Taxonomy" id="6669"/>
    <lineage>
        <taxon>Eukaryota</taxon>
        <taxon>Metazoa</taxon>
        <taxon>Ecdysozoa</taxon>
        <taxon>Arthropoda</taxon>
        <taxon>Crustacea</taxon>
        <taxon>Branchiopoda</taxon>
        <taxon>Diplostraca</taxon>
        <taxon>Cladocera</taxon>
        <taxon>Anomopoda</taxon>
        <taxon>Daphniidae</taxon>
        <taxon>Daphnia</taxon>
    </lineage>
</organism>
<dbReference type="PROSITE" id="PS50097">
    <property type="entry name" value="BTB"/>
    <property type="match status" value="1"/>
</dbReference>
<dbReference type="GO" id="GO:0043161">
    <property type="term" value="P:proteasome-mediated ubiquitin-dependent protein catabolic process"/>
    <property type="evidence" value="ECO:0000318"/>
    <property type="project" value="GO_Central"/>
</dbReference>
<dbReference type="eggNOG" id="KOG1987">
    <property type="taxonomic scope" value="Eukaryota"/>
</dbReference>
<dbReference type="Proteomes" id="UP000000305">
    <property type="component" value="Unassembled WGS sequence"/>
</dbReference>
<reference evidence="2 3" key="1">
    <citation type="journal article" date="2011" name="Science">
        <title>The ecoresponsive genome of Daphnia pulex.</title>
        <authorList>
            <person name="Colbourne J.K."/>
            <person name="Pfrender M.E."/>
            <person name="Gilbert D."/>
            <person name="Thomas W.K."/>
            <person name="Tucker A."/>
            <person name="Oakley T.H."/>
            <person name="Tokishita S."/>
            <person name="Aerts A."/>
            <person name="Arnold G.J."/>
            <person name="Basu M.K."/>
            <person name="Bauer D.J."/>
            <person name="Caceres C.E."/>
            <person name="Carmel L."/>
            <person name="Casola C."/>
            <person name="Choi J.H."/>
            <person name="Detter J.C."/>
            <person name="Dong Q."/>
            <person name="Dusheyko S."/>
            <person name="Eads B.D."/>
            <person name="Frohlich T."/>
            <person name="Geiler-Samerotte K.A."/>
            <person name="Gerlach D."/>
            <person name="Hatcher P."/>
            <person name="Jogdeo S."/>
            <person name="Krijgsveld J."/>
            <person name="Kriventseva E.V."/>
            <person name="Kultz D."/>
            <person name="Laforsch C."/>
            <person name="Lindquist E."/>
            <person name="Lopez J."/>
            <person name="Manak J.R."/>
            <person name="Muller J."/>
            <person name="Pangilinan J."/>
            <person name="Patwardhan R.P."/>
            <person name="Pitluck S."/>
            <person name="Pritham E.J."/>
            <person name="Rechtsteiner A."/>
            <person name="Rho M."/>
            <person name="Rogozin I.B."/>
            <person name="Sakarya O."/>
            <person name="Salamov A."/>
            <person name="Schaack S."/>
            <person name="Shapiro H."/>
            <person name="Shiga Y."/>
            <person name="Skalitzky C."/>
            <person name="Smith Z."/>
            <person name="Souvorov A."/>
            <person name="Sung W."/>
            <person name="Tang Z."/>
            <person name="Tsuchiya D."/>
            <person name="Tu H."/>
            <person name="Vos H."/>
            <person name="Wang M."/>
            <person name="Wolf Y.I."/>
            <person name="Yamagata H."/>
            <person name="Yamada T."/>
            <person name="Ye Y."/>
            <person name="Shaw J.R."/>
            <person name="Andrews J."/>
            <person name="Crease T.J."/>
            <person name="Tang H."/>
            <person name="Lucas S.M."/>
            <person name="Robertson H.M."/>
            <person name="Bork P."/>
            <person name="Koonin E.V."/>
            <person name="Zdobnov E.M."/>
            <person name="Grigoriev I.V."/>
            <person name="Lynch M."/>
            <person name="Boore J.L."/>
        </authorList>
    </citation>
    <scope>NUCLEOTIDE SEQUENCE [LARGE SCALE GENOMIC DNA]</scope>
</reference>
<dbReference type="InterPro" id="IPR000210">
    <property type="entry name" value="BTB/POZ_dom"/>
</dbReference>
<accession>E9GQH9</accession>
<dbReference type="HOGENOM" id="CLU_004253_2_3_1"/>
<evidence type="ECO:0000313" key="3">
    <source>
        <dbReference type="Proteomes" id="UP000000305"/>
    </source>
</evidence>
<feature type="domain" description="BTB" evidence="1">
    <location>
        <begin position="4"/>
        <end position="71"/>
    </location>
</feature>
<gene>
    <name evidence="2" type="ORF">DAPPUDRAFT_53438</name>
</gene>
<dbReference type="OrthoDB" id="6359816at2759"/>
<dbReference type="Gene3D" id="3.30.710.10">
    <property type="entry name" value="Potassium Channel Kv1.1, Chain A"/>
    <property type="match status" value="1"/>
</dbReference>
<dbReference type="PhylomeDB" id="E9GQH9"/>
<dbReference type="SMART" id="SM00225">
    <property type="entry name" value="BTB"/>
    <property type="match status" value="1"/>
</dbReference>
<dbReference type="OMA" id="ACERHLI"/>
<dbReference type="EMBL" id="GL732558">
    <property type="protein sequence ID" value="EFX78332.1"/>
    <property type="molecule type" value="Genomic_DNA"/>
</dbReference>
<dbReference type="FunFam" id="3.30.710.10:FF:000242">
    <property type="entry name" value="Uncharacterized protein"/>
    <property type="match status" value="1"/>
</dbReference>
<evidence type="ECO:0000313" key="2">
    <source>
        <dbReference type="EMBL" id="EFX78332.1"/>
    </source>
</evidence>
<dbReference type="InterPro" id="IPR011333">
    <property type="entry name" value="SKP1/BTB/POZ_sf"/>
</dbReference>